<keyword evidence="3" id="KW-1185">Reference proteome</keyword>
<organism evidence="2 3">
    <name type="scientific">Zancudomyces culisetae</name>
    <name type="common">Gut fungus</name>
    <name type="synonym">Smittium culisetae</name>
    <dbReference type="NCBI Taxonomy" id="1213189"/>
    <lineage>
        <taxon>Eukaryota</taxon>
        <taxon>Fungi</taxon>
        <taxon>Fungi incertae sedis</taxon>
        <taxon>Zoopagomycota</taxon>
        <taxon>Kickxellomycotina</taxon>
        <taxon>Harpellomycetes</taxon>
        <taxon>Harpellales</taxon>
        <taxon>Legeriomycetaceae</taxon>
        <taxon>Zancudomyces</taxon>
    </lineage>
</organism>
<evidence type="ECO:0000313" key="3">
    <source>
        <dbReference type="Proteomes" id="UP000188320"/>
    </source>
</evidence>
<dbReference type="EMBL" id="LSSK01000023">
    <property type="protein sequence ID" value="OMH86019.1"/>
    <property type="molecule type" value="Genomic_DNA"/>
</dbReference>
<protein>
    <submittedName>
        <fullName evidence="2">Uncharacterized protein</fullName>
    </submittedName>
</protein>
<evidence type="ECO:0000256" key="1">
    <source>
        <dbReference type="SAM" id="SignalP"/>
    </source>
</evidence>
<comment type="caution">
    <text evidence="2">The sequence shown here is derived from an EMBL/GenBank/DDBJ whole genome shotgun (WGS) entry which is preliminary data.</text>
</comment>
<name>A0A1R1PYM1_ZANCU</name>
<feature type="signal peptide" evidence="1">
    <location>
        <begin position="1"/>
        <end position="17"/>
    </location>
</feature>
<dbReference type="AlphaFoldDB" id="A0A1R1PYM1"/>
<dbReference type="Proteomes" id="UP000188320">
    <property type="component" value="Unassembled WGS sequence"/>
</dbReference>
<reference evidence="3" key="1">
    <citation type="submission" date="2017-01" db="EMBL/GenBank/DDBJ databases">
        <authorList>
            <person name="Wang Y."/>
            <person name="White M."/>
            <person name="Kvist S."/>
            <person name="Moncalvo J.-M."/>
        </authorList>
    </citation>
    <scope>NUCLEOTIDE SEQUENCE [LARGE SCALE GENOMIC DNA]</scope>
    <source>
        <strain evidence="3">COL-18-3</strain>
    </source>
</reference>
<gene>
    <name evidence="2" type="ORF">AX774_g421</name>
</gene>
<accession>A0A1R1PYM1</accession>
<sequence length="138" mass="15532">MFKSAIFSILALSSTFGHSVQKSKNKSNQAISVNGVTEIKFNQMHSVYQTLPVQLFYLNLYKLPRGTCNIKPNQCYRTTPILSFKIDSVPGNRGNLLFCRSEDCNSNCIMLDLSKKKEIDSTLMYISGGAQSMAWFNN</sequence>
<evidence type="ECO:0000313" key="2">
    <source>
        <dbReference type="EMBL" id="OMH86019.1"/>
    </source>
</evidence>
<proteinExistence type="predicted"/>
<keyword evidence="1" id="KW-0732">Signal</keyword>
<feature type="chain" id="PRO_5013181426" evidence="1">
    <location>
        <begin position="18"/>
        <end position="138"/>
    </location>
</feature>